<reference evidence="2 3" key="1">
    <citation type="submission" date="2017-08" db="EMBL/GenBank/DDBJ databases">
        <title>Comparative genomics of non-oral Prevotella species.</title>
        <authorList>
            <person name="Accetto T."/>
            <person name="Nograsek B."/>
            <person name="Avgustin G."/>
        </authorList>
    </citation>
    <scope>NUCLEOTIDE SEQUENCE [LARGE SCALE GENOMIC DNA]</scope>
    <source>
        <strain evidence="2 3">TC1-1</strain>
    </source>
</reference>
<evidence type="ECO:0000313" key="3">
    <source>
        <dbReference type="Proteomes" id="UP000216189"/>
    </source>
</evidence>
<name>A0ABX4EEB1_SEGBR</name>
<dbReference type="Proteomes" id="UP000216189">
    <property type="component" value="Unassembled WGS sequence"/>
</dbReference>
<sequence length="265" mass="31234">MKSILQNFQPISLDEMSGVKLLNRTDTKFVTSLNQLRKLLSMAEHDYRVQEINGQRIAHYYSTYFDTPTNDMYMRHQNGHQNRQKLRIRSYVDSHLNFLEVKTKNNHGRTKKKRIPIVQFDPLHPNYQLRFGTKNNPNAVAENDFLEHTLLYDLDSLTEKLENRFERVTLVNRNMTERLTIDTNLYLHNLETDEEKSLDQLVIIELKRDGLIPSPIIPLLRELRIMPIGFSKYTMGQALTNSNLKHNRLKPRIHQIEKLIGAQLL</sequence>
<feature type="domain" description="VTC" evidence="1">
    <location>
        <begin position="23"/>
        <end position="239"/>
    </location>
</feature>
<protein>
    <submittedName>
        <fullName evidence="2">VTC domain-containing protein</fullName>
    </submittedName>
</protein>
<dbReference type="Pfam" id="PF09359">
    <property type="entry name" value="VTC"/>
    <property type="match status" value="1"/>
</dbReference>
<dbReference type="InterPro" id="IPR042267">
    <property type="entry name" value="VTC_sf"/>
</dbReference>
<dbReference type="CDD" id="cd07750">
    <property type="entry name" value="PolyPPase_VTC_like"/>
    <property type="match status" value="1"/>
</dbReference>
<evidence type="ECO:0000259" key="1">
    <source>
        <dbReference type="Pfam" id="PF09359"/>
    </source>
</evidence>
<dbReference type="Gene3D" id="3.20.100.30">
    <property type="entry name" value="VTC, catalytic tunnel domain"/>
    <property type="match status" value="1"/>
</dbReference>
<accession>A0ABX4EEB1</accession>
<dbReference type="GeneID" id="72480633"/>
<dbReference type="InterPro" id="IPR018966">
    <property type="entry name" value="VTC_domain"/>
</dbReference>
<keyword evidence="3" id="KW-1185">Reference proteome</keyword>
<dbReference type="EMBL" id="NPJF01000067">
    <property type="protein sequence ID" value="OYP53219.1"/>
    <property type="molecule type" value="Genomic_DNA"/>
</dbReference>
<proteinExistence type="predicted"/>
<dbReference type="RefSeq" id="WP_094449111.1">
    <property type="nucleotide sequence ID" value="NZ_CAJOJX010000034.1"/>
</dbReference>
<gene>
    <name evidence="2" type="ORF">CIK91_13565</name>
</gene>
<evidence type="ECO:0000313" key="2">
    <source>
        <dbReference type="EMBL" id="OYP53219.1"/>
    </source>
</evidence>
<comment type="caution">
    <text evidence="2">The sequence shown here is derived from an EMBL/GenBank/DDBJ whole genome shotgun (WGS) entry which is preliminary data.</text>
</comment>
<organism evidence="2 3">
    <name type="scientific">Segatella bryantii</name>
    <name type="common">Prevotella bryantii</name>
    <dbReference type="NCBI Taxonomy" id="77095"/>
    <lineage>
        <taxon>Bacteria</taxon>
        <taxon>Pseudomonadati</taxon>
        <taxon>Bacteroidota</taxon>
        <taxon>Bacteroidia</taxon>
        <taxon>Bacteroidales</taxon>
        <taxon>Prevotellaceae</taxon>
        <taxon>Segatella</taxon>
    </lineage>
</organism>